<comment type="caution">
    <text evidence="2">The sequence shown here is derived from an EMBL/GenBank/DDBJ whole genome shotgun (WGS) entry which is preliminary data.</text>
</comment>
<accession>A0A4C2A598</accession>
<evidence type="ECO:0000313" key="3">
    <source>
        <dbReference type="Proteomes" id="UP000299102"/>
    </source>
</evidence>
<sequence>MPGSPLSLSAAAERGQWRLTRRAAYPSCTHRHWFLACPLLRPPPTRSLWYLLSYAAYAWHTRCHYLLLSKSPLLTAPLVPGAPTPVAAVNEPKVRSAIATRLTHIAVVLWYPRREVKEDKKSTGQRGRGLPLEKLWDLGPKTAKSSFESPLDVHLTLVKKLGRKQKQVHKGDALNITCAPRPLLAKLEEKNFSEREKQRERAPARREGKRNYKTSSLLAESCLMWNSYFITAALGFRDLTSEFYPSRRIAKVAARRAPSRTFDGRTIKSSLVTIIIAGEADDF</sequence>
<name>A0A4C2A598_EUMVA</name>
<evidence type="ECO:0000313" key="2">
    <source>
        <dbReference type="EMBL" id="GBP96101.1"/>
    </source>
</evidence>
<protein>
    <submittedName>
        <fullName evidence="2">Uncharacterized protein</fullName>
    </submittedName>
</protein>
<feature type="region of interest" description="Disordered" evidence="1">
    <location>
        <begin position="189"/>
        <end position="210"/>
    </location>
</feature>
<dbReference type="EMBL" id="BGZK01002733">
    <property type="protein sequence ID" value="GBP96101.1"/>
    <property type="molecule type" value="Genomic_DNA"/>
</dbReference>
<gene>
    <name evidence="2" type="ORF">EVAR_66416_1</name>
</gene>
<proteinExistence type="predicted"/>
<keyword evidence="3" id="KW-1185">Reference proteome</keyword>
<dbReference type="AlphaFoldDB" id="A0A4C2A598"/>
<organism evidence="2 3">
    <name type="scientific">Eumeta variegata</name>
    <name type="common">Bagworm moth</name>
    <name type="synonym">Eumeta japonica</name>
    <dbReference type="NCBI Taxonomy" id="151549"/>
    <lineage>
        <taxon>Eukaryota</taxon>
        <taxon>Metazoa</taxon>
        <taxon>Ecdysozoa</taxon>
        <taxon>Arthropoda</taxon>
        <taxon>Hexapoda</taxon>
        <taxon>Insecta</taxon>
        <taxon>Pterygota</taxon>
        <taxon>Neoptera</taxon>
        <taxon>Endopterygota</taxon>
        <taxon>Lepidoptera</taxon>
        <taxon>Glossata</taxon>
        <taxon>Ditrysia</taxon>
        <taxon>Tineoidea</taxon>
        <taxon>Psychidae</taxon>
        <taxon>Oiketicinae</taxon>
        <taxon>Eumeta</taxon>
    </lineage>
</organism>
<dbReference type="Proteomes" id="UP000299102">
    <property type="component" value="Unassembled WGS sequence"/>
</dbReference>
<evidence type="ECO:0000256" key="1">
    <source>
        <dbReference type="SAM" id="MobiDB-lite"/>
    </source>
</evidence>
<reference evidence="2 3" key="1">
    <citation type="journal article" date="2019" name="Commun. Biol.">
        <title>The bagworm genome reveals a unique fibroin gene that provides high tensile strength.</title>
        <authorList>
            <person name="Kono N."/>
            <person name="Nakamura H."/>
            <person name="Ohtoshi R."/>
            <person name="Tomita M."/>
            <person name="Numata K."/>
            <person name="Arakawa K."/>
        </authorList>
    </citation>
    <scope>NUCLEOTIDE SEQUENCE [LARGE SCALE GENOMIC DNA]</scope>
</reference>